<evidence type="ECO:0000256" key="3">
    <source>
        <dbReference type="ARBA" id="ARBA00022106"/>
    </source>
</evidence>
<dbReference type="GO" id="GO:0015297">
    <property type="term" value="F:antiporter activity"/>
    <property type="evidence" value="ECO:0007669"/>
    <property type="project" value="InterPro"/>
</dbReference>
<dbReference type="STRING" id="393762.SAMN05660472_01741"/>
<keyword evidence="7 10" id="KW-1133">Transmembrane helix</keyword>
<dbReference type="InterPro" id="IPR045070">
    <property type="entry name" value="MATE_MepA-like"/>
</dbReference>
<accession>A0A1G9DUN8</accession>
<keyword evidence="8 10" id="KW-0472">Membrane</keyword>
<dbReference type="Proteomes" id="UP000198718">
    <property type="component" value="Unassembled WGS sequence"/>
</dbReference>
<evidence type="ECO:0000256" key="1">
    <source>
        <dbReference type="ARBA" id="ARBA00004651"/>
    </source>
</evidence>
<comment type="similarity">
    <text evidence="2">Belongs to the multi antimicrobial extrusion (MATE) (TC 2.A.66.1) family. MepA subfamily.</text>
</comment>
<sequence length="464" mass="50380">MDKSQQLGEEKVLKLLLKFSVPAIIGMLVNALYNVVDRIFIGNGVGSLGIAGITIGFPIMIFIMACGMLIGLGATSLISIRLGQDKKEESELIMGNAMVLLIIISLFVSAIGLIFIDPLLKLLGASEVVLPYAKEYMRIILLGTVFQSIGFGMNNFIRAEGNPKIAMLTMLIGALLNMALDPLFIFVFNWGMQGAALATIISQMASAIWVLYHFLGGRSTLKVRLKNLKLDFATIKKIITLGSAPFAMQLAASLLNVIMNRTLTTYGGDIAISGMGVVNSITVLILMPIFGINQGVQPIIGYNYGAQKYDRVKEALKLGILGATIIVLLGFIGTRLYPQQIVAFFNPEDAELIAFGTRAIKIAMVFLPIIGFQIISANYFQAVGKPKQAAVLSLSRQVLILIPALLILPRFFGLDGALMAIPLADLVSSILTGISIRMELKNLGRQHQRSFINKGYPLNPREEN</sequence>
<dbReference type="PANTHER" id="PTHR43823:SF3">
    <property type="entry name" value="MULTIDRUG EXPORT PROTEIN MEPA"/>
    <property type="match status" value="1"/>
</dbReference>
<evidence type="ECO:0000256" key="8">
    <source>
        <dbReference type="ARBA" id="ARBA00023136"/>
    </source>
</evidence>
<evidence type="ECO:0000256" key="2">
    <source>
        <dbReference type="ARBA" id="ARBA00008417"/>
    </source>
</evidence>
<keyword evidence="5" id="KW-1003">Cell membrane</keyword>
<dbReference type="InterPro" id="IPR002528">
    <property type="entry name" value="MATE_fam"/>
</dbReference>
<feature type="transmembrane region" description="Helical" evidence="10">
    <location>
        <begin position="194"/>
        <end position="217"/>
    </location>
</feature>
<evidence type="ECO:0000313" key="12">
    <source>
        <dbReference type="Proteomes" id="UP000198718"/>
    </source>
</evidence>
<feature type="transmembrane region" description="Helical" evidence="10">
    <location>
        <begin position="238"/>
        <end position="258"/>
    </location>
</feature>
<evidence type="ECO:0000256" key="9">
    <source>
        <dbReference type="ARBA" id="ARBA00023251"/>
    </source>
</evidence>
<evidence type="ECO:0000256" key="7">
    <source>
        <dbReference type="ARBA" id="ARBA00022989"/>
    </source>
</evidence>
<dbReference type="RefSeq" id="WP_090553319.1">
    <property type="nucleotide sequence ID" value="NZ_FNFP01000003.1"/>
</dbReference>
<evidence type="ECO:0000256" key="10">
    <source>
        <dbReference type="SAM" id="Phobius"/>
    </source>
</evidence>
<feature type="transmembrane region" description="Helical" evidence="10">
    <location>
        <begin position="136"/>
        <end position="153"/>
    </location>
</feature>
<feature type="transmembrane region" description="Helical" evidence="10">
    <location>
        <begin position="417"/>
        <end position="436"/>
    </location>
</feature>
<evidence type="ECO:0000256" key="5">
    <source>
        <dbReference type="ARBA" id="ARBA00022475"/>
    </source>
</evidence>
<protein>
    <recommendedName>
        <fullName evidence="3">Multidrug export protein MepA</fullName>
    </recommendedName>
</protein>
<feature type="transmembrane region" description="Helical" evidence="10">
    <location>
        <begin position="92"/>
        <end position="116"/>
    </location>
</feature>
<dbReference type="AlphaFoldDB" id="A0A1G9DUN8"/>
<keyword evidence="6 10" id="KW-0812">Transmembrane</keyword>
<feature type="transmembrane region" description="Helical" evidence="10">
    <location>
        <begin position="165"/>
        <end position="188"/>
    </location>
</feature>
<feature type="transmembrane region" description="Helical" evidence="10">
    <location>
        <begin position="389"/>
        <end position="411"/>
    </location>
</feature>
<dbReference type="GO" id="GO:0042910">
    <property type="term" value="F:xenobiotic transmembrane transporter activity"/>
    <property type="evidence" value="ECO:0007669"/>
    <property type="project" value="InterPro"/>
</dbReference>
<feature type="transmembrane region" description="Helical" evidence="10">
    <location>
        <begin position="352"/>
        <end position="377"/>
    </location>
</feature>
<dbReference type="GO" id="GO:0046677">
    <property type="term" value="P:response to antibiotic"/>
    <property type="evidence" value="ECO:0007669"/>
    <property type="project" value="UniProtKB-KW"/>
</dbReference>
<dbReference type="NCBIfam" id="TIGR00797">
    <property type="entry name" value="matE"/>
    <property type="match status" value="1"/>
</dbReference>
<feature type="transmembrane region" description="Helical" evidence="10">
    <location>
        <begin position="270"/>
        <end position="293"/>
    </location>
</feature>
<dbReference type="OrthoDB" id="9811110at2"/>
<dbReference type="InterPro" id="IPR051327">
    <property type="entry name" value="MATE_MepA_subfamily"/>
</dbReference>
<dbReference type="Pfam" id="PF01554">
    <property type="entry name" value="MatE"/>
    <property type="match status" value="2"/>
</dbReference>
<keyword evidence="9" id="KW-0046">Antibiotic resistance</keyword>
<proteinExistence type="inferred from homology"/>
<gene>
    <name evidence="11" type="ORF">SAMN05660472_01741</name>
</gene>
<keyword evidence="12" id="KW-1185">Reference proteome</keyword>
<keyword evidence="4" id="KW-0813">Transport</keyword>
<dbReference type="EMBL" id="FNFP01000003">
    <property type="protein sequence ID" value="SDK67577.1"/>
    <property type="molecule type" value="Genomic_DNA"/>
</dbReference>
<dbReference type="PANTHER" id="PTHR43823">
    <property type="entry name" value="SPORULATION PROTEIN YKVU"/>
    <property type="match status" value="1"/>
</dbReference>
<evidence type="ECO:0000256" key="4">
    <source>
        <dbReference type="ARBA" id="ARBA00022448"/>
    </source>
</evidence>
<feature type="transmembrane region" description="Helical" evidence="10">
    <location>
        <begin position="12"/>
        <end position="33"/>
    </location>
</feature>
<dbReference type="GO" id="GO:0005886">
    <property type="term" value="C:plasma membrane"/>
    <property type="evidence" value="ECO:0007669"/>
    <property type="project" value="UniProtKB-SubCell"/>
</dbReference>
<dbReference type="CDD" id="cd13143">
    <property type="entry name" value="MATE_MepA_like"/>
    <property type="match status" value="1"/>
</dbReference>
<name>A0A1G9DUN8_9FIRM</name>
<feature type="transmembrane region" description="Helical" evidence="10">
    <location>
        <begin position="314"/>
        <end position="332"/>
    </location>
</feature>
<dbReference type="PIRSF" id="PIRSF006603">
    <property type="entry name" value="DinF"/>
    <property type="match status" value="1"/>
</dbReference>
<feature type="transmembrane region" description="Helical" evidence="10">
    <location>
        <begin position="53"/>
        <end position="80"/>
    </location>
</feature>
<dbReference type="InterPro" id="IPR048279">
    <property type="entry name" value="MdtK-like"/>
</dbReference>
<organism evidence="11 12">
    <name type="scientific">Natronincola ferrireducens</name>
    <dbReference type="NCBI Taxonomy" id="393762"/>
    <lineage>
        <taxon>Bacteria</taxon>
        <taxon>Bacillati</taxon>
        <taxon>Bacillota</taxon>
        <taxon>Clostridia</taxon>
        <taxon>Peptostreptococcales</taxon>
        <taxon>Natronincolaceae</taxon>
        <taxon>Natronincola</taxon>
    </lineage>
</organism>
<reference evidence="11 12" key="1">
    <citation type="submission" date="2016-10" db="EMBL/GenBank/DDBJ databases">
        <authorList>
            <person name="de Groot N.N."/>
        </authorList>
    </citation>
    <scope>NUCLEOTIDE SEQUENCE [LARGE SCALE GENOMIC DNA]</scope>
    <source>
        <strain evidence="11 12">DSM 18346</strain>
    </source>
</reference>
<evidence type="ECO:0000313" key="11">
    <source>
        <dbReference type="EMBL" id="SDK67577.1"/>
    </source>
</evidence>
<evidence type="ECO:0000256" key="6">
    <source>
        <dbReference type="ARBA" id="ARBA00022692"/>
    </source>
</evidence>
<comment type="subcellular location">
    <subcellularLocation>
        <location evidence="1">Cell membrane</location>
        <topology evidence="1">Multi-pass membrane protein</topology>
    </subcellularLocation>
</comment>